<dbReference type="InterPro" id="IPR011009">
    <property type="entry name" value="Kinase-like_dom_sf"/>
</dbReference>
<evidence type="ECO:0000256" key="8">
    <source>
        <dbReference type="ARBA" id="ARBA00048679"/>
    </source>
</evidence>
<accession>A0A498P2X2</accession>
<comment type="catalytic activity">
    <reaction evidence="8">
        <text>L-seryl-[protein] + ATP = O-phospho-L-seryl-[protein] + ADP + H(+)</text>
        <dbReference type="Rhea" id="RHEA:17989"/>
        <dbReference type="Rhea" id="RHEA-COMP:9863"/>
        <dbReference type="Rhea" id="RHEA-COMP:11604"/>
        <dbReference type="ChEBI" id="CHEBI:15378"/>
        <dbReference type="ChEBI" id="CHEBI:29999"/>
        <dbReference type="ChEBI" id="CHEBI:30616"/>
        <dbReference type="ChEBI" id="CHEBI:83421"/>
        <dbReference type="ChEBI" id="CHEBI:456216"/>
        <dbReference type="EC" id="2.7.11.1"/>
    </reaction>
</comment>
<evidence type="ECO:0000256" key="1">
    <source>
        <dbReference type="ARBA" id="ARBA00012513"/>
    </source>
</evidence>
<dbReference type="InterPro" id="IPR000719">
    <property type="entry name" value="Prot_kinase_dom"/>
</dbReference>
<evidence type="ECO:0000256" key="2">
    <source>
        <dbReference type="ARBA" id="ARBA00022527"/>
    </source>
</evidence>
<feature type="region of interest" description="Disordered" evidence="9">
    <location>
        <begin position="1"/>
        <end position="21"/>
    </location>
</feature>
<dbReference type="InterPro" id="IPR051131">
    <property type="entry name" value="NEK_Ser/Thr_kinase_NIMA"/>
</dbReference>
<comment type="caution">
    <text evidence="11">The sequence shown here is derived from an EMBL/GenBank/DDBJ whole genome shotgun (WGS) entry which is preliminary data.</text>
</comment>
<dbReference type="PANTHER" id="PTHR44899">
    <property type="entry name" value="CAMK FAMILY PROTEIN KINASE"/>
    <property type="match status" value="1"/>
</dbReference>
<dbReference type="GO" id="GO:0004674">
    <property type="term" value="F:protein serine/threonine kinase activity"/>
    <property type="evidence" value="ECO:0007669"/>
    <property type="project" value="UniProtKB-KW"/>
</dbReference>
<dbReference type="EC" id="2.7.11.1" evidence="1"/>
<dbReference type="EMBL" id="QBIY01003905">
    <property type="protein sequence ID" value="RXN39000.1"/>
    <property type="molecule type" value="Genomic_DNA"/>
</dbReference>
<keyword evidence="12" id="KW-1185">Reference proteome</keyword>
<keyword evidence="6" id="KW-0067">ATP-binding</keyword>
<dbReference type="PANTHER" id="PTHR44899:SF3">
    <property type="entry name" value="SERINE_THREONINE-PROTEIN KINASE NEK1"/>
    <property type="match status" value="1"/>
</dbReference>
<keyword evidence="2" id="KW-0723">Serine/threonine-protein kinase</keyword>
<dbReference type="Gene3D" id="1.10.510.10">
    <property type="entry name" value="Transferase(Phosphotransferase) domain 1"/>
    <property type="match status" value="3"/>
</dbReference>
<dbReference type="SUPFAM" id="SSF56112">
    <property type="entry name" value="Protein kinase-like (PK-like)"/>
    <property type="match status" value="2"/>
</dbReference>
<evidence type="ECO:0000256" key="6">
    <source>
        <dbReference type="ARBA" id="ARBA00022840"/>
    </source>
</evidence>
<evidence type="ECO:0000256" key="4">
    <source>
        <dbReference type="ARBA" id="ARBA00022741"/>
    </source>
</evidence>
<dbReference type="Proteomes" id="UP000290572">
    <property type="component" value="Unassembled WGS sequence"/>
</dbReference>
<proteinExistence type="predicted"/>
<dbReference type="PROSITE" id="PS50011">
    <property type="entry name" value="PROTEIN_KINASE_DOM"/>
    <property type="match status" value="1"/>
</dbReference>
<sequence length="390" mass="44810">MSNSDHSEQNAHQRNDDERSRVLREHGFTMKKELEPGKSGRAFLVTNTEGDLCVVKEISYRDIIDWLVQICLALQYLSDNNVLHRDINPQSNNLERHYLHALSLKGTTPQISERYSEELRELNREMLSRDPKDRPSADEILAKPFLKDAVKRNKGIPEALEQSLKKAIKSFNKAYSEHYKDFEILSIFFTIYGTVRLGEFGGIHQWSSDVQTAESKFSSYVSPEILNGNGKPYDEKIEICSLGCIIYEMCKLKSPVRFSFYDKSQHVKTMTKEHENTNEMPMQYQFPATLTVENVTMILTSSYEALPETFSEDLHQLVNDTLQASPANRLSVSEILTRPFFINYLHEKVRRHKRQAVGLECPRGDGLENGINGGFEERSQRVVYGNISSE</sequence>
<gene>
    <name evidence="11" type="ORF">ROHU_013882</name>
</gene>
<keyword evidence="5 11" id="KW-0418">Kinase</keyword>
<name>A0A498P2X2_LABRO</name>
<evidence type="ECO:0000313" key="12">
    <source>
        <dbReference type="Proteomes" id="UP000290572"/>
    </source>
</evidence>
<dbReference type="Pfam" id="PF00069">
    <property type="entry name" value="Pkinase"/>
    <property type="match status" value="1"/>
</dbReference>
<evidence type="ECO:0000256" key="7">
    <source>
        <dbReference type="ARBA" id="ARBA00047899"/>
    </source>
</evidence>
<evidence type="ECO:0000256" key="5">
    <source>
        <dbReference type="ARBA" id="ARBA00022777"/>
    </source>
</evidence>
<comment type="catalytic activity">
    <reaction evidence="7">
        <text>L-threonyl-[protein] + ATP = O-phospho-L-threonyl-[protein] + ADP + H(+)</text>
        <dbReference type="Rhea" id="RHEA:46608"/>
        <dbReference type="Rhea" id="RHEA-COMP:11060"/>
        <dbReference type="Rhea" id="RHEA-COMP:11605"/>
        <dbReference type="ChEBI" id="CHEBI:15378"/>
        <dbReference type="ChEBI" id="CHEBI:30013"/>
        <dbReference type="ChEBI" id="CHEBI:30616"/>
        <dbReference type="ChEBI" id="CHEBI:61977"/>
        <dbReference type="ChEBI" id="CHEBI:456216"/>
        <dbReference type="EC" id="2.7.11.1"/>
    </reaction>
</comment>
<evidence type="ECO:0000259" key="10">
    <source>
        <dbReference type="PROSITE" id="PS50011"/>
    </source>
</evidence>
<keyword evidence="4" id="KW-0547">Nucleotide-binding</keyword>
<evidence type="ECO:0000313" key="11">
    <source>
        <dbReference type="EMBL" id="RXN39000.1"/>
    </source>
</evidence>
<evidence type="ECO:0000256" key="9">
    <source>
        <dbReference type="SAM" id="MobiDB-lite"/>
    </source>
</evidence>
<protein>
    <recommendedName>
        <fullName evidence="1">non-specific serine/threonine protein kinase</fullName>
        <ecNumber evidence="1">2.7.11.1</ecNumber>
    </recommendedName>
</protein>
<keyword evidence="3" id="KW-0808">Transferase</keyword>
<dbReference type="SMART" id="SM00220">
    <property type="entry name" value="S_TKc"/>
    <property type="match status" value="1"/>
</dbReference>
<dbReference type="GO" id="GO:0005524">
    <property type="term" value="F:ATP binding"/>
    <property type="evidence" value="ECO:0007669"/>
    <property type="project" value="UniProtKB-KW"/>
</dbReference>
<evidence type="ECO:0000256" key="3">
    <source>
        <dbReference type="ARBA" id="ARBA00022679"/>
    </source>
</evidence>
<dbReference type="AlphaFoldDB" id="A0A498P2X2"/>
<organism evidence="11 12">
    <name type="scientific">Labeo rohita</name>
    <name type="common">Indian major carp</name>
    <name type="synonym">Cyprinus rohita</name>
    <dbReference type="NCBI Taxonomy" id="84645"/>
    <lineage>
        <taxon>Eukaryota</taxon>
        <taxon>Metazoa</taxon>
        <taxon>Chordata</taxon>
        <taxon>Craniata</taxon>
        <taxon>Vertebrata</taxon>
        <taxon>Euteleostomi</taxon>
        <taxon>Actinopterygii</taxon>
        <taxon>Neopterygii</taxon>
        <taxon>Teleostei</taxon>
        <taxon>Ostariophysi</taxon>
        <taxon>Cypriniformes</taxon>
        <taxon>Cyprinidae</taxon>
        <taxon>Labeoninae</taxon>
        <taxon>Labeonini</taxon>
        <taxon>Labeo</taxon>
    </lineage>
</organism>
<reference evidence="11 12" key="1">
    <citation type="submission" date="2018-03" db="EMBL/GenBank/DDBJ databases">
        <title>Draft genome sequence of Rohu Carp (Labeo rohita).</title>
        <authorList>
            <person name="Das P."/>
            <person name="Kushwaha B."/>
            <person name="Joshi C.G."/>
            <person name="Kumar D."/>
            <person name="Nagpure N.S."/>
            <person name="Sahoo L."/>
            <person name="Das S.P."/>
            <person name="Bit A."/>
            <person name="Patnaik S."/>
            <person name="Meher P.K."/>
            <person name="Jayasankar P."/>
            <person name="Koringa P.G."/>
            <person name="Patel N.V."/>
            <person name="Hinsu A.T."/>
            <person name="Kumar R."/>
            <person name="Pandey M."/>
            <person name="Agarwal S."/>
            <person name="Srivastava S."/>
            <person name="Singh M."/>
            <person name="Iquebal M.A."/>
            <person name="Jaiswal S."/>
            <person name="Angadi U.B."/>
            <person name="Kumar N."/>
            <person name="Raza M."/>
            <person name="Shah T.M."/>
            <person name="Rai A."/>
            <person name="Jena J.K."/>
        </authorList>
    </citation>
    <scope>NUCLEOTIDE SEQUENCE [LARGE SCALE GENOMIC DNA]</scope>
    <source>
        <strain evidence="11">DASCIFA01</strain>
        <tissue evidence="11">Testis</tissue>
    </source>
</reference>
<feature type="domain" description="Protein kinase" evidence="10">
    <location>
        <begin position="1"/>
        <end position="341"/>
    </location>
</feature>